<keyword evidence="1" id="KW-0378">Hydrolase</keyword>
<dbReference type="Gene3D" id="1.10.150.240">
    <property type="entry name" value="Putative phosphatase, domain 2"/>
    <property type="match status" value="1"/>
</dbReference>
<comment type="caution">
    <text evidence="1">The sequence shown here is derived from an EMBL/GenBank/DDBJ whole genome shotgun (WGS) entry which is preliminary data.</text>
</comment>
<reference evidence="2" key="1">
    <citation type="journal article" date="2019" name="Int. J. Syst. Evol. Microbiol.">
        <title>The Global Catalogue of Microorganisms (GCM) 10K type strain sequencing project: providing services to taxonomists for standard genome sequencing and annotation.</title>
        <authorList>
            <consortium name="The Broad Institute Genomics Platform"/>
            <consortium name="The Broad Institute Genome Sequencing Center for Infectious Disease"/>
            <person name="Wu L."/>
            <person name="Ma J."/>
        </authorList>
    </citation>
    <scope>NUCLEOTIDE SEQUENCE [LARGE SCALE GENOMIC DNA]</scope>
    <source>
        <strain evidence="2">NCAIM B.02333</strain>
    </source>
</reference>
<proteinExistence type="predicted"/>
<dbReference type="SFLD" id="SFLDG01129">
    <property type="entry name" value="C1.5:_HAD__Beta-PGM__Phosphata"/>
    <property type="match status" value="1"/>
</dbReference>
<gene>
    <name evidence="1" type="ORF">ACFOLH_04675</name>
</gene>
<sequence>MSPARPPVSPPAAVLWDMDGTLVDTEPYWIAAETDLVAEHGGTWTHEDGLALVGNPLLVSGEILVRRSGIDLTPQQVVDALLERMVVRVRGDAPFRPGARELLMACVDAGIPTALVTMSWTSLSDAFLESLPPGTFGTVVTGDQVEHGKPHPEPYLTAAARLGVDPARCVAIEDSLPGVASAEAAGCRVLAMPLHVTVPPKAGRSRLAGFEGLDVAMLGRLAAGSVVDLLPAR</sequence>
<dbReference type="NCBIfam" id="TIGR01509">
    <property type="entry name" value="HAD-SF-IA-v3"/>
    <property type="match status" value="1"/>
</dbReference>
<dbReference type="InterPro" id="IPR036412">
    <property type="entry name" value="HAD-like_sf"/>
</dbReference>
<evidence type="ECO:0000313" key="2">
    <source>
        <dbReference type="Proteomes" id="UP001595685"/>
    </source>
</evidence>
<dbReference type="PANTHER" id="PTHR18901">
    <property type="entry name" value="2-DEOXYGLUCOSE-6-PHOSPHATE PHOSPHATASE 2"/>
    <property type="match status" value="1"/>
</dbReference>
<dbReference type="SUPFAM" id="SSF56784">
    <property type="entry name" value="HAD-like"/>
    <property type="match status" value="1"/>
</dbReference>
<organism evidence="1 2">
    <name type="scientific">Aquipuribacter hungaricus</name>
    <dbReference type="NCBI Taxonomy" id="545624"/>
    <lineage>
        <taxon>Bacteria</taxon>
        <taxon>Bacillati</taxon>
        <taxon>Actinomycetota</taxon>
        <taxon>Actinomycetes</taxon>
        <taxon>Micrococcales</taxon>
        <taxon>Intrasporangiaceae</taxon>
        <taxon>Aquipuribacter</taxon>
    </lineage>
</organism>
<dbReference type="Proteomes" id="UP001595685">
    <property type="component" value="Unassembled WGS sequence"/>
</dbReference>
<dbReference type="Gene3D" id="3.40.50.1000">
    <property type="entry name" value="HAD superfamily/HAD-like"/>
    <property type="match status" value="1"/>
</dbReference>
<evidence type="ECO:0000313" key="1">
    <source>
        <dbReference type="EMBL" id="MFC3687630.1"/>
    </source>
</evidence>
<dbReference type="InterPro" id="IPR023198">
    <property type="entry name" value="PGP-like_dom2"/>
</dbReference>
<protein>
    <submittedName>
        <fullName evidence="1">HAD family hydrolase</fullName>
    </submittedName>
</protein>
<dbReference type="SFLD" id="SFLDS00003">
    <property type="entry name" value="Haloacid_Dehalogenase"/>
    <property type="match status" value="1"/>
</dbReference>
<dbReference type="GO" id="GO:0016787">
    <property type="term" value="F:hydrolase activity"/>
    <property type="evidence" value="ECO:0007669"/>
    <property type="project" value="UniProtKB-KW"/>
</dbReference>
<name>A0ABV7WD02_9MICO</name>
<keyword evidence="2" id="KW-1185">Reference proteome</keyword>
<dbReference type="CDD" id="cd07505">
    <property type="entry name" value="HAD_BPGM-like"/>
    <property type="match status" value="1"/>
</dbReference>
<dbReference type="InterPro" id="IPR023214">
    <property type="entry name" value="HAD_sf"/>
</dbReference>
<dbReference type="PANTHER" id="PTHR18901:SF38">
    <property type="entry name" value="PSEUDOURIDINE-5'-PHOSPHATASE"/>
    <property type="match status" value="1"/>
</dbReference>
<accession>A0ABV7WD02</accession>
<dbReference type="RefSeq" id="WP_340289550.1">
    <property type="nucleotide sequence ID" value="NZ_JBBEOI010000009.1"/>
</dbReference>
<dbReference type="InterPro" id="IPR006439">
    <property type="entry name" value="HAD-SF_hydro_IA"/>
</dbReference>
<dbReference type="EMBL" id="JBHRWW010000002">
    <property type="protein sequence ID" value="MFC3687630.1"/>
    <property type="molecule type" value="Genomic_DNA"/>
</dbReference>
<dbReference type="Pfam" id="PF00702">
    <property type="entry name" value="Hydrolase"/>
    <property type="match status" value="1"/>
</dbReference>